<feature type="domain" description="Helix-turn-helix" evidence="1">
    <location>
        <begin position="17"/>
        <end position="62"/>
    </location>
</feature>
<dbReference type="EMBL" id="JXMS01000031">
    <property type="protein sequence ID" value="OBQ46057.1"/>
    <property type="molecule type" value="Genomic_DNA"/>
</dbReference>
<organism evidence="2 3">
    <name type="scientific">Halodesulfovibrio spirochaetisodalis</name>
    <dbReference type="NCBI Taxonomy" id="1560234"/>
    <lineage>
        <taxon>Bacteria</taxon>
        <taxon>Pseudomonadati</taxon>
        <taxon>Thermodesulfobacteriota</taxon>
        <taxon>Desulfovibrionia</taxon>
        <taxon>Desulfovibrionales</taxon>
        <taxon>Desulfovibrionaceae</taxon>
        <taxon>Halodesulfovibrio</taxon>
    </lineage>
</organism>
<sequence length="69" mass="7904">MNARTDSPTSPEYTIQLLRLSQVQEILPVSKSTIWRYIQAGKLPKPKKLGRSALWVKEDVENAVRQLIL</sequence>
<gene>
    <name evidence="2" type="ORF">SP90_14250</name>
</gene>
<accession>A0A1B7X9P0</accession>
<dbReference type="InterPro" id="IPR041657">
    <property type="entry name" value="HTH_17"/>
</dbReference>
<dbReference type="OrthoDB" id="9801242at2"/>
<dbReference type="Proteomes" id="UP000091979">
    <property type="component" value="Unassembled WGS sequence"/>
</dbReference>
<evidence type="ECO:0000313" key="2">
    <source>
        <dbReference type="EMBL" id="OBQ46057.1"/>
    </source>
</evidence>
<dbReference type="Pfam" id="PF12728">
    <property type="entry name" value="HTH_17"/>
    <property type="match status" value="1"/>
</dbReference>
<evidence type="ECO:0000259" key="1">
    <source>
        <dbReference type="Pfam" id="PF12728"/>
    </source>
</evidence>
<dbReference type="AlphaFoldDB" id="A0A1B7X9P0"/>
<comment type="caution">
    <text evidence="2">The sequence shown here is derived from an EMBL/GenBank/DDBJ whole genome shotgun (WGS) entry which is preliminary data.</text>
</comment>
<protein>
    <recommendedName>
        <fullName evidence="1">Helix-turn-helix domain-containing protein</fullName>
    </recommendedName>
</protein>
<dbReference type="InterPro" id="IPR009061">
    <property type="entry name" value="DNA-bd_dom_put_sf"/>
</dbReference>
<dbReference type="PATRIC" id="fig|1560234.3.peg.2131"/>
<dbReference type="Gene3D" id="1.10.238.160">
    <property type="match status" value="1"/>
</dbReference>
<evidence type="ECO:0000313" key="3">
    <source>
        <dbReference type="Proteomes" id="UP000091979"/>
    </source>
</evidence>
<name>A0A1B7X9P0_9BACT</name>
<proteinExistence type="predicted"/>
<dbReference type="SUPFAM" id="SSF46955">
    <property type="entry name" value="Putative DNA-binding domain"/>
    <property type="match status" value="1"/>
</dbReference>
<dbReference type="RefSeq" id="WP_066857706.1">
    <property type="nucleotide sequence ID" value="NZ_JXMS01000031.1"/>
</dbReference>
<keyword evidence="3" id="KW-1185">Reference proteome</keyword>
<reference evidence="2 3" key="1">
    <citation type="submission" date="2015-01" db="EMBL/GenBank/DDBJ databases">
        <title>Desulfovibrio sp. JC271 draft genome sequence.</title>
        <authorList>
            <person name="Shivani Y."/>
            <person name="Subhash Y."/>
            <person name="Sasikala C."/>
            <person name="Ramana C.V."/>
        </authorList>
    </citation>
    <scope>NUCLEOTIDE SEQUENCE [LARGE SCALE GENOMIC DNA]</scope>
    <source>
        <strain evidence="2 3">JC271</strain>
    </source>
</reference>